<evidence type="ECO:0000313" key="2">
    <source>
        <dbReference type="EMBL" id="PSN71343.1"/>
    </source>
</evidence>
<gene>
    <name evidence="2" type="ORF">BS50DRAFT_280468</name>
</gene>
<sequence>MKPPERVLSSNVLPENTWHSARAPRSPSVTTVLPPAQALAHTPSSSRMTSPEEHGQNLNATASGHTWAILSLFLIRCCLPRPAVESFWPSCSLFRRHLIHDRRADALFDYLFWDLHSAYMPLSSNSARPARVATRLHAPVECPVILLPH</sequence>
<keyword evidence="3" id="KW-1185">Reference proteome</keyword>
<feature type="region of interest" description="Disordered" evidence="1">
    <location>
        <begin position="37"/>
        <end position="58"/>
    </location>
</feature>
<protein>
    <submittedName>
        <fullName evidence="2">Uncharacterized protein</fullName>
    </submittedName>
</protein>
<accession>A0A2T2P121</accession>
<name>A0A2T2P121_CORCC</name>
<proteinExistence type="predicted"/>
<dbReference type="Proteomes" id="UP000240883">
    <property type="component" value="Unassembled WGS sequence"/>
</dbReference>
<evidence type="ECO:0000256" key="1">
    <source>
        <dbReference type="SAM" id="MobiDB-lite"/>
    </source>
</evidence>
<organism evidence="2 3">
    <name type="scientific">Corynespora cassiicola Philippines</name>
    <dbReference type="NCBI Taxonomy" id="1448308"/>
    <lineage>
        <taxon>Eukaryota</taxon>
        <taxon>Fungi</taxon>
        <taxon>Dikarya</taxon>
        <taxon>Ascomycota</taxon>
        <taxon>Pezizomycotina</taxon>
        <taxon>Dothideomycetes</taxon>
        <taxon>Pleosporomycetidae</taxon>
        <taxon>Pleosporales</taxon>
        <taxon>Corynesporascaceae</taxon>
        <taxon>Corynespora</taxon>
    </lineage>
</organism>
<dbReference type="AlphaFoldDB" id="A0A2T2P121"/>
<reference evidence="2 3" key="1">
    <citation type="journal article" date="2018" name="Front. Microbiol.">
        <title>Genome-Wide Analysis of Corynespora cassiicola Leaf Fall Disease Putative Effectors.</title>
        <authorList>
            <person name="Lopez D."/>
            <person name="Ribeiro S."/>
            <person name="Label P."/>
            <person name="Fumanal B."/>
            <person name="Venisse J.S."/>
            <person name="Kohler A."/>
            <person name="de Oliveira R.R."/>
            <person name="Labutti K."/>
            <person name="Lipzen A."/>
            <person name="Lail K."/>
            <person name="Bauer D."/>
            <person name="Ohm R.A."/>
            <person name="Barry K.W."/>
            <person name="Spatafora J."/>
            <person name="Grigoriev I.V."/>
            <person name="Martin F.M."/>
            <person name="Pujade-Renaud V."/>
        </authorList>
    </citation>
    <scope>NUCLEOTIDE SEQUENCE [LARGE SCALE GENOMIC DNA]</scope>
    <source>
        <strain evidence="2 3">Philippines</strain>
    </source>
</reference>
<evidence type="ECO:0000313" key="3">
    <source>
        <dbReference type="Proteomes" id="UP000240883"/>
    </source>
</evidence>
<dbReference type="EMBL" id="KZ678131">
    <property type="protein sequence ID" value="PSN71343.1"/>
    <property type="molecule type" value="Genomic_DNA"/>
</dbReference>